<evidence type="ECO:0000313" key="3">
    <source>
        <dbReference type="Proteomes" id="UP000028939"/>
    </source>
</evidence>
<keyword evidence="1" id="KW-0472">Membrane</keyword>
<dbReference type="HOGENOM" id="CLU_803438_0_0_11"/>
<dbReference type="STRING" id="401472.CUREI_04140"/>
<keyword evidence="1" id="KW-1133">Transmembrane helix</keyword>
<name>A0A077HK71_9CORY</name>
<feature type="transmembrane region" description="Helical" evidence="1">
    <location>
        <begin position="261"/>
        <end position="286"/>
    </location>
</feature>
<dbReference type="KEGG" id="cuv:CUREI_04140"/>
<protein>
    <submittedName>
        <fullName evidence="2">Uncharacterized protein</fullName>
    </submittedName>
</protein>
<organism evidence="2 3">
    <name type="scientific">Corynebacterium ureicelerivorans</name>
    <dbReference type="NCBI Taxonomy" id="401472"/>
    <lineage>
        <taxon>Bacteria</taxon>
        <taxon>Bacillati</taxon>
        <taxon>Actinomycetota</taxon>
        <taxon>Actinomycetes</taxon>
        <taxon>Mycobacteriales</taxon>
        <taxon>Corynebacteriaceae</taxon>
        <taxon>Corynebacterium</taxon>
    </lineage>
</organism>
<dbReference type="Proteomes" id="UP000028939">
    <property type="component" value="Chromosome"/>
</dbReference>
<feature type="transmembrane region" description="Helical" evidence="1">
    <location>
        <begin position="306"/>
        <end position="327"/>
    </location>
</feature>
<evidence type="ECO:0000313" key="2">
    <source>
        <dbReference type="EMBL" id="AIL96589.1"/>
    </source>
</evidence>
<dbReference type="EMBL" id="CP009215">
    <property type="protein sequence ID" value="AIL96589.1"/>
    <property type="molecule type" value="Genomic_DNA"/>
</dbReference>
<keyword evidence="1" id="KW-0812">Transmembrane</keyword>
<keyword evidence="3" id="KW-1185">Reference proteome</keyword>
<dbReference type="AlphaFoldDB" id="A0A077HK71"/>
<accession>A0A077HK71</accession>
<gene>
    <name evidence="2" type="ORF">CUREI_04140</name>
</gene>
<reference evidence="2 3" key="1">
    <citation type="submission" date="2014-08" db="EMBL/GenBank/DDBJ databases">
        <title>Complete genome sequence of Corynebacterium ureicelerivorans DSM 45051, a lipophilic and urea-splitting isolate from a blood culture of a septicaemia patient.</title>
        <authorList>
            <person name="Tippelt A."/>
            <person name="Albersmeier A."/>
            <person name="Brinkrolf K."/>
            <person name="Ruckert C."/>
            <person name="Tauch A."/>
        </authorList>
    </citation>
    <scope>NUCLEOTIDE SEQUENCE [LARGE SCALE GENOMIC DNA]</scope>
    <source>
        <strain evidence="2 3">IMMIB RIV-2301</strain>
    </source>
</reference>
<sequence length="345" mass="39570">MNKVAAQFDGILRVSPPKLYDQQGMHLLVSLVEVRDEFLLRAHHIERFERITTRLFEEFTEKHYSANADSAPSVRWVNRTLLLPRRELALEHGAGEPELPKRWFQQDGKREVPLSKGAVFYASWGNNVLIYHPDHGRDFGIDSVVEPLIHAQYLWCYLTDIERISLGYLELLSSGRKVRDRLIRGVIDLHFELAMESVMRERTRTESQPQFREIVEAVLAAWKYEEVHEDVDTRLQRLEHIVQGRSELVQRTQNKVMENTLFALGALTLVSLAISLIQTAFAEVSVDGEGLRPGGAMFEWMRNVDASTLVMLSLVISAIVILIAGLWPKAVDQRERNQLNGIHVE</sequence>
<evidence type="ECO:0000256" key="1">
    <source>
        <dbReference type="SAM" id="Phobius"/>
    </source>
</evidence>
<proteinExistence type="predicted"/>